<organism evidence="2 3">
    <name type="scientific">Fusarium irregulare</name>
    <dbReference type="NCBI Taxonomy" id="2494466"/>
    <lineage>
        <taxon>Eukaryota</taxon>
        <taxon>Fungi</taxon>
        <taxon>Dikarya</taxon>
        <taxon>Ascomycota</taxon>
        <taxon>Pezizomycotina</taxon>
        <taxon>Sordariomycetes</taxon>
        <taxon>Hypocreomycetidae</taxon>
        <taxon>Hypocreales</taxon>
        <taxon>Nectriaceae</taxon>
        <taxon>Fusarium</taxon>
        <taxon>Fusarium incarnatum-equiseti species complex</taxon>
    </lineage>
</organism>
<evidence type="ECO:0000256" key="1">
    <source>
        <dbReference type="SAM" id="MobiDB-lite"/>
    </source>
</evidence>
<feature type="region of interest" description="Disordered" evidence="1">
    <location>
        <begin position="62"/>
        <end position="437"/>
    </location>
</feature>
<dbReference type="Proteomes" id="UP001152130">
    <property type="component" value="Unassembled WGS sequence"/>
</dbReference>
<dbReference type="OrthoDB" id="3538943at2759"/>
<feature type="compositionally biased region" description="Polar residues" evidence="1">
    <location>
        <begin position="669"/>
        <end position="691"/>
    </location>
</feature>
<feature type="compositionally biased region" description="Polar residues" evidence="1">
    <location>
        <begin position="297"/>
        <end position="316"/>
    </location>
</feature>
<feature type="compositionally biased region" description="Polar residues" evidence="1">
    <location>
        <begin position="126"/>
        <end position="160"/>
    </location>
</feature>
<feature type="region of interest" description="Disordered" evidence="1">
    <location>
        <begin position="1"/>
        <end position="27"/>
    </location>
</feature>
<proteinExistence type="predicted"/>
<feature type="compositionally biased region" description="Polar residues" evidence="1">
    <location>
        <begin position="718"/>
        <end position="735"/>
    </location>
</feature>
<feature type="compositionally biased region" description="Low complexity" evidence="1">
    <location>
        <begin position="207"/>
        <end position="220"/>
    </location>
</feature>
<feature type="compositionally biased region" description="Polar residues" evidence="1">
    <location>
        <begin position="228"/>
        <end position="237"/>
    </location>
</feature>
<feature type="compositionally biased region" description="Acidic residues" evidence="1">
    <location>
        <begin position="587"/>
        <end position="596"/>
    </location>
</feature>
<comment type="caution">
    <text evidence="2">The sequence shown here is derived from an EMBL/GenBank/DDBJ whole genome shotgun (WGS) entry which is preliminary data.</text>
</comment>
<accession>A0A9W8PUI5</accession>
<sequence>MSPASSPSRDVTELFSRRRGINIPSDQKTLLEKQDSWAVDLQNQRHGLVNIPGSVLEGAKAAYLAQKKRSQQQTPQGKKRGASPGPSGSSNRKRMRNGDGNTSVSGSNFDKPPQSSPERSIPWSPSPSRDQIEDSTSIQAAINTTTQSSIAHENPKTTTVGPPPRTSRPMLAPPLSDDSEDDMETRIPDAQPLRNVPINRIAVRSHPSQPTTQSTQSTGPMATPPCAQPSNPTQSIIPETVMANRAPPKANGNPGQGRARIVFKPIDVDDVGRKRKRSHPEKERLAPTIMPPVIDSSMPSSESCIPNTYCVPTTQESIRESIEGNEEDDEDESNDQIEEIIPSTNDQEVSMKRTPNRRPASAIKPKPVPEIRNTANQDGPTVQQEVKQHRVQPQAQEKQVQQQTQRQTVQKPTTPQTGPRGRTASTNSRKALESNEMVRRPQFSVPPRIAPGTPHEPFDTFVQHYPGYASGNDGQTAPGTKLSFIEACLYLNYLRPKSLLRDCLYDDFIRAFPYFKEYVDRAGRSAMVAIKWFNKQKGPTLFNKYLVHRGNLSHILRSCPEEFNEANQKIYKRKDDDELSIYTSSNDEGESSEEENLSSPVSKRSSRKDLLSSVTKKTNGKIADDLQPVETIESDTDIEISEMLPVREANPLRRSSGASVKRAEHHTRSNPTSAVSQRTRPAPPLSSTARRTTFPAHPESSRAQDIMTQAPPPPSPKISDTSMLPPSSAPNSTSGWKAPRPSQYLETLVKGAKKGQTGFHYGPSSSNRFSSSNQVTSSPALLDHKRRDRLRAHFRKSLSAQKAKNGTTQSARSSSGQTR</sequence>
<reference evidence="2" key="1">
    <citation type="submission" date="2022-10" db="EMBL/GenBank/DDBJ databases">
        <title>Fusarium specimens isolated from Avocado Roots.</title>
        <authorList>
            <person name="Stajich J."/>
            <person name="Roper C."/>
            <person name="Heimlech-Rivalta G."/>
        </authorList>
    </citation>
    <scope>NUCLEOTIDE SEQUENCE</scope>
    <source>
        <strain evidence="2">CF00143</strain>
    </source>
</reference>
<name>A0A9W8PUI5_9HYPO</name>
<feature type="compositionally biased region" description="Basic residues" evidence="1">
    <location>
        <begin position="784"/>
        <end position="796"/>
    </location>
</feature>
<feature type="compositionally biased region" description="Low complexity" evidence="1">
    <location>
        <begin position="764"/>
        <end position="778"/>
    </location>
</feature>
<dbReference type="AlphaFoldDB" id="A0A9W8PUI5"/>
<protein>
    <submittedName>
        <fullName evidence="2">Uncharacterized protein</fullName>
    </submittedName>
</protein>
<feature type="compositionally biased region" description="Low complexity" evidence="1">
    <location>
        <begin position="391"/>
        <end position="423"/>
    </location>
</feature>
<feature type="compositionally biased region" description="Polar residues" evidence="1">
    <location>
        <begin position="798"/>
        <end position="819"/>
    </location>
</feature>
<feature type="region of interest" description="Disordered" evidence="1">
    <location>
        <begin position="642"/>
        <end position="819"/>
    </location>
</feature>
<gene>
    <name evidence="2" type="ORF">NW766_004593</name>
</gene>
<feature type="compositionally biased region" description="Polar residues" evidence="1">
    <location>
        <begin position="99"/>
        <end position="108"/>
    </location>
</feature>
<keyword evidence="3" id="KW-1185">Reference proteome</keyword>
<feature type="compositionally biased region" description="Acidic residues" evidence="1">
    <location>
        <begin position="323"/>
        <end position="338"/>
    </location>
</feature>
<evidence type="ECO:0000313" key="2">
    <source>
        <dbReference type="EMBL" id="KAJ4016397.1"/>
    </source>
</evidence>
<dbReference type="EMBL" id="JAPDHF010000006">
    <property type="protein sequence ID" value="KAJ4016397.1"/>
    <property type="molecule type" value="Genomic_DNA"/>
</dbReference>
<evidence type="ECO:0000313" key="3">
    <source>
        <dbReference type="Proteomes" id="UP001152130"/>
    </source>
</evidence>
<feature type="compositionally biased region" description="Polar residues" evidence="1">
    <location>
        <begin position="373"/>
        <end position="385"/>
    </location>
</feature>
<feature type="region of interest" description="Disordered" evidence="1">
    <location>
        <begin position="581"/>
        <end position="613"/>
    </location>
</feature>